<dbReference type="Gene3D" id="3.40.50.2300">
    <property type="match status" value="1"/>
</dbReference>
<dbReference type="InterPro" id="IPR010982">
    <property type="entry name" value="Lambda_DNA-bd_dom_sf"/>
</dbReference>
<dbReference type="InterPro" id="IPR000843">
    <property type="entry name" value="HTH_LacI"/>
</dbReference>
<feature type="domain" description="HTH lacI-type" evidence="4">
    <location>
        <begin position="20"/>
        <end position="74"/>
    </location>
</feature>
<dbReference type="Pfam" id="PF00356">
    <property type="entry name" value="LacI"/>
    <property type="match status" value="1"/>
</dbReference>
<dbReference type="SMART" id="SM00354">
    <property type="entry name" value="HTH_LACI"/>
    <property type="match status" value="1"/>
</dbReference>
<sequence length="126" mass="14283">MATGVGARKRRTGRGMGRLPTMKEIADHLGVSRQLVSLVLRGVPGPSEESRQRILAAADELGYRPNASARLLRQNRTRLIGALFWMRNPFQVLVIERLFVRAAERGFGLVLGRRRPIGRPTWWLRN</sequence>
<keyword evidence="3" id="KW-0804">Transcription</keyword>
<evidence type="ECO:0000259" key="4">
    <source>
        <dbReference type="PROSITE" id="PS50932"/>
    </source>
</evidence>
<evidence type="ECO:0000313" key="6">
    <source>
        <dbReference type="Proteomes" id="UP000579153"/>
    </source>
</evidence>
<dbReference type="PANTHER" id="PTHR30146:SF109">
    <property type="entry name" value="HTH-TYPE TRANSCRIPTIONAL REGULATOR GALS"/>
    <property type="match status" value="1"/>
</dbReference>
<organism evidence="5 6">
    <name type="scientific">Nonomuraea jabiensis</name>
    <dbReference type="NCBI Taxonomy" id="882448"/>
    <lineage>
        <taxon>Bacteria</taxon>
        <taxon>Bacillati</taxon>
        <taxon>Actinomycetota</taxon>
        <taxon>Actinomycetes</taxon>
        <taxon>Streptosporangiales</taxon>
        <taxon>Streptosporangiaceae</taxon>
        <taxon>Nonomuraea</taxon>
    </lineage>
</organism>
<gene>
    <name evidence="5" type="ORF">HD596_008696</name>
</gene>
<dbReference type="Gene3D" id="1.10.260.40">
    <property type="entry name" value="lambda repressor-like DNA-binding domains"/>
    <property type="match status" value="1"/>
</dbReference>
<proteinExistence type="predicted"/>
<comment type="caution">
    <text evidence="5">The sequence shown here is derived from an EMBL/GenBank/DDBJ whole genome shotgun (WGS) entry which is preliminary data.</text>
</comment>
<dbReference type="Proteomes" id="UP000579153">
    <property type="component" value="Unassembled WGS sequence"/>
</dbReference>
<evidence type="ECO:0000256" key="3">
    <source>
        <dbReference type="ARBA" id="ARBA00023163"/>
    </source>
</evidence>
<evidence type="ECO:0000313" key="5">
    <source>
        <dbReference type="EMBL" id="MBB5781940.1"/>
    </source>
</evidence>
<accession>A0A7W9GDR6</accession>
<dbReference type="PROSITE" id="PS50932">
    <property type="entry name" value="HTH_LACI_2"/>
    <property type="match status" value="1"/>
</dbReference>
<keyword evidence="1" id="KW-0805">Transcription regulation</keyword>
<dbReference type="EMBL" id="JACHMB010000001">
    <property type="protein sequence ID" value="MBB5781940.1"/>
    <property type="molecule type" value="Genomic_DNA"/>
</dbReference>
<dbReference type="CDD" id="cd01392">
    <property type="entry name" value="HTH_LacI"/>
    <property type="match status" value="1"/>
</dbReference>
<keyword evidence="6" id="KW-1185">Reference proteome</keyword>
<dbReference type="GO" id="GO:0000976">
    <property type="term" value="F:transcription cis-regulatory region binding"/>
    <property type="evidence" value="ECO:0007669"/>
    <property type="project" value="TreeGrafter"/>
</dbReference>
<dbReference type="RefSeq" id="WP_221519804.1">
    <property type="nucleotide sequence ID" value="NZ_JACHMB010000001.1"/>
</dbReference>
<evidence type="ECO:0000256" key="2">
    <source>
        <dbReference type="ARBA" id="ARBA00023125"/>
    </source>
</evidence>
<dbReference type="AlphaFoldDB" id="A0A7W9GDR6"/>
<dbReference type="PANTHER" id="PTHR30146">
    <property type="entry name" value="LACI-RELATED TRANSCRIPTIONAL REPRESSOR"/>
    <property type="match status" value="1"/>
</dbReference>
<protein>
    <submittedName>
        <fullName evidence="5">DNA-binding LacI/PurR family transcriptional regulator</fullName>
    </submittedName>
</protein>
<name>A0A7W9GDR6_9ACTN</name>
<dbReference type="GO" id="GO:0003700">
    <property type="term" value="F:DNA-binding transcription factor activity"/>
    <property type="evidence" value="ECO:0007669"/>
    <property type="project" value="TreeGrafter"/>
</dbReference>
<reference evidence="5 6" key="1">
    <citation type="submission" date="2020-08" db="EMBL/GenBank/DDBJ databases">
        <title>Sequencing the genomes of 1000 actinobacteria strains.</title>
        <authorList>
            <person name="Klenk H.-P."/>
        </authorList>
    </citation>
    <scope>NUCLEOTIDE SEQUENCE [LARGE SCALE GENOMIC DNA]</scope>
    <source>
        <strain evidence="5 6">DSM 45507</strain>
    </source>
</reference>
<evidence type="ECO:0000256" key="1">
    <source>
        <dbReference type="ARBA" id="ARBA00023015"/>
    </source>
</evidence>
<dbReference type="SUPFAM" id="SSF47413">
    <property type="entry name" value="lambda repressor-like DNA-binding domains"/>
    <property type="match status" value="1"/>
</dbReference>
<keyword evidence="2 5" id="KW-0238">DNA-binding</keyword>